<reference evidence="1" key="1">
    <citation type="submission" date="2012-09" db="EMBL/GenBank/DDBJ databases">
        <title>Metagenomic Characterization of a Microbial Community in Wastewater Detects High Levels of Antibiotic Resistance.</title>
        <authorList>
            <person name="Abrams M."/>
            <person name="Caldwell A."/>
            <person name="Vandaei E."/>
            <person name="Lee W."/>
            <person name="Perrott J."/>
            <person name="Khan S.Y."/>
            <person name="Ta J."/>
            <person name="Romero D."/>
            <person name="Nguyen V."/>
            <person name="Pourmand N."/>
            <person name="Ouverney C.C."/>
        </authorList>
    </citation>
    <scope>NUCLEOTIDE SEQUENCE</scope>
</reference>
<name>L7VSF2_9BACT</name>
<accession>L7VSF2</accession>
<protein>
    <submittedName>
        <fullName evidence="1">Uncharacterized protein</fullName>
    </submittedName>
</protein>
<dbReference type="EMBL" id="JX649889">
    <property type="protein sequence ID" value="AGC71997.1"/>
    <property type="molecule type" value="Genomic_DNA"/>
</dbReference>
<sequence>MEGADDANRLTAAGELKRIGSGFLDTRCFIICDFDEAALS</sequence>
<evidence type="ECO:0000313" key="1">
    <source>
        <dbReference type="EMBL" id="AGC71997.1"/>
    </source>
</evidence>
<proteinExistence type="predicted"/>
<organism evidence="1">
    <name type="scientific">uncultured bacterium A1Q1_fos_36</name>
    <dbReference type="NCBI Taxonomy" id="1256573"/>
    <lineage>
        <taxon>Bacteria</taxon>
        <taxon>environmental samples</taxon>
    </lineage>
</organism>
<dbReference type="AlphaFoldDB" id="L7VSF2"/>